<dbReference type="Proteomes" id="UP000029228">
    <property type="component" value="Unassembled WGS sequence"/>
</dbReference>
<keyword evidence="1" id="KW-0413">Isomerase</keyword>
<name>A0A090RSQ5_9VIBR</name>
<comment type="caution">
    <text evidence="1">The sequence shown here is derived from an EMBL/GenBank/DDBJ whole genome shotgun (WGS) entry which is preliminary data.</text>
</comment>
<protein>
    <submittedName>
        <fullName evidence="1">Fatty acid cis/trans isomerase</fullName>
    </submittedName>
</protein>
<dbReference type="Pfam" id="PF06934">
    <property type="entry name" value="CTI"/>
    <property type="match status" value="1"/>
</dbReference>
<evidence type="ECO:0000313" key="2">
    <source>
        <dbReference type="Proteomes" id="UP000029228"/>
    </source>
</evidence>
<sequence length="374" mass="43171">MAELPSYDISVSANPMTAFKDLPVKARFRFMLDNAQNTIMAYIKGPVCRGQLALNVINDRFWVFFLDPEKSDLPEVDEFYQQQADNLKLPSELESNTVPITNWVKYANQQTRYLEAKSEFMNKWFEGGKHLTTDVLWTGDGENPNAALTVFRHFDSASVVQGLVGNQPKTAWILDYALLERIHYLLVAGFDVYGNFGHQLITRMFMDFLRMEGESNFLALLPNTVRHEEFSSWYQEQSPQFSEFLQRNIKPFSQPTQVLYLTQDYKKELFDKLEKELAPVLHDRFDIVNTGLSSENEALLRSIDDIKGEGLKTVPQIVMVMIEAENGNQQLFTLLHNNAHINISSLFSEEKNRDYKNDDFTFVRGVIGSYQVRI</sequence>
<dbReference type="GO" id="GO:0016853">
    <property type="term" value="F:isomerase activity"/>
    <property type="evidence" value="ECO:0007669"/>
    <property type="project" value="UniProtKB-KW"/>
</dbReference>
<reference evidence="1 2" key="2">
    <citation type="submission" date="2014-09" db="EMBL/GenBank/DDBJ databases">
        <authorList>
            <consortium name="NBRP consortium"/>
            <person name="Sawabe T."/>
            <person name="Meirelles P."/>
            <person name="Nakanishi M."/>
            <person name="Sayaka M."/>
            <person name="Hattori M."/>
            <person name="Ohkuma M."/>
        </authorList>
    </citation>
    <scope>NUCLEOTIDE SEQUENCE [LARGE SCALE GENOMIC DNA]</scope>
    <source>
        <strain evidence="2">JCM19235</strain>
    </source>
</reference>
<dbReference type="EMBL" id="BBMR01000002">
    <property type="protein sequence ID" value="GAL18321.1"/>
    <property type="molecule type" value="Genomic_DNA"/>
</dbReference>
<keyword evidence="2" id="KW-1185">Reference proteome</keyword>
<proteinExistence type="predicted"/>
<dbReference type="STRING" id="990268.JCM19235_6874"/>
<evidence type="ECO:0000313" key="1">
    <source>
        <dbReference type="EMBL" id="GAL18321.1"/>
    </source>
</evidence>
<organism evidence="1 2">
    <name type="scientific">Vibrio maritimus</name>
    <dbReference type="NCBI Taxonomy" id="990268"/>
    <lineage>
        <taxon>Bacteria</taxon>
        <taxon>Pseudomonadati</taxon>
        <taxon>Pseudomonadota</taxon>
        <taxon>Gammaproteobacteria</taxon>
        <taxon>Vibrionales</taxon>
        <taxon>Vibrionaceae</taxon>
        <taxon>Vibrio</taxon>
    </lineage>
</organism>
<dbReference type="AlphaFoldDB" id="A0A090RSQ5"/>
<gene>
    <name evidence="1" type="ORF">JCM19235_6874</name>
</gene>
<dbReference type="InterPro" id="IPR010706">
    <property type="entry name" value="Fatty_acid_cis-trans_isomerase"/>
</dbReference>
<reference evidence="1 2" key="1">
    <citation type="submission" date="2014-09" db="EMBL/GenBank/DDBJ databases">
        <title>Vibrio maritimus JCM 19235. (C45) whole genome shotgun sequence.</title>
        <authorList>
            <person name="Sawabe T."/>
            <person name="Meirelles P."/>
            <person name="Nakanishi M."/>
            <person name="Sayaka M."/>
            <person name="Hattori M."/>
            <person name="Ohkuma M."/>
        </authorList>
    </citation>
    <scope>NUCLEOTIDE SEQUENCE [LARGE SCALE GENOMIC DNA]</scope>
    <source>
        <strain evidence="2">JCM19235</strain>
    </source>
</reference>
<accession>A0A090RSQ5</accession>